<gene>
    <name evidence="1" type="ORF">NCTC4824_03269</name>
</gene>
<dbReference type="AlphaFoldDB" id="A0A2X4ZAQ7"/>
<accession>A0A2X4ZAQ7</accession>
<keyword evidence="2" id="KW-1185">Reference proteome</keyword>
<dbReference type="Proteomes" id="UP000249134">
    <property type="component" value="Chromosome 1"/>
</dbReference>
<dbReference type="KEGG" id="blen:NCTC4824_03269"/>
<evidence type="ECO:0000313" key="1">
    <source>
        <dbReference type="EMBL" id="SQI61525.1"/>
    </source>
</evidence>
<dbReference type="RefSeq" id="WP_066146848.1">
    <property type="nucleotide sequence ID" value="NZ_CBCSGM010000011.1"/>
</dbReference>
<dbReference type="EMBL" id="LS483476">
    <property type="protein sequence ID" value="SQI61525.1"/>
    <property type="molecule type" value="Genomic_DNA"/>
</dbReference>
<proteinExistence type="predicted"/>
<protein>
    <submittedName>
        <fullName evidence="1">Uncharacterized protein</fullName>
    </submittedName>
</protein>
<sequence length="138" mass="14994">MNSCCSNFCEDLTEFTQISICSGPKTIDCSPTLDFTDTRLPNTHPDVMNSPTVLFVVSNSVAYMSLRIKNLTSCSGMQVRVLYEDGTFDEINNISQGSSVGFLALKPVERVEFRCPNPTEMVGGCEAELNGIAIVPLG</sequence>
<reference evidence="1 2" key="1">
    <citation type="submission" date="2018-06" db="EMBL/GenBank/DDBJ databases">
        <authorList>
            <consortium name="Pathogen Informatics"/>
            <person name="Doyle S."/>
        </authorList>
    </citation>
    <scope>NUCLEOTIDE SEQUENCE [LARGE SCALE GENOMIC DNA]</scope>
    <source>
        <strain evidence="1 2">NCTC4824</strain>
    </source>
</reference>
<evidence type="ECO:0000313" key="2">
    <source>
        <dbReference type="Proteomes" id="UP000249134"/>
    </source>
</evidence>
<name>A0A2X4ZAQ7_LEDLE</name>
<organism evidence="1 2">
    <name type="scientific">Lederbergia lenta</name>
    <name type="common">Bacillus lentus</name>
    <dbReference type="NCBI Taxonomy" id="1467"/>
    <lineage>
        <taxon>Bacteria</taxon>
        <taxon>Bacillati</taxon>
        <taxon>Bacillota</taxon>
        <taxon>Bacilli</taxon>
        <taxon>Bacillales</taxon>
        <taxon>Bacillaceae</taxon>
        <taxon>Lederbergia</taxon>
    </lineage>
</organism>